<dbReference type="Proteomes" id="UP000828390">
    <property type="component" value="Unassembled WGS sequence"/>
</dbReference>
<dbReference type="AlphaFoldDB" id="A0A9D4J2Q9"/>
<reference evidence="1" key="1">
    <citation type="journal article" date="2019" name="bioRxiv">
        <title>The Genome of the Zebra Mussel, Dreissena polymorpha: A Resource for Invasive Species Research.</title>
        <authorList>
            <person name="McCartney M.A."/>
            <person name="Auch B."/>
            <person name="Kono T."/>
            <person name="Mallez S."/>
            <person name="Zhang Y."/>
            <person name="Obille A."/>
            <person name="Becker A."/>
            <person name="Abrahante J.E."/>
            <person name="Garbe J."/>
            <person name="Badalamenti J.P."/>
            <person name="Herman A."/>
            <person name="Mangelson H."/>
            <person name="Liachko I."/>
            <person name="Sullivan S."/>
            <person name="Sone E.D."/>
            <person name="Koren S."/>
            <person name="Silverstein K.A.T."/>
            <person name="Beckman K.B."/>
            <person name="Gohl D.M."/>
        </authorList>
    </citation>
    <scope>NUCLEOTIDE SEQUENCE</scope>
    <source>
        <strain evidence="1">Duluth1</strain>
        <tissue evidence="1">Whole animal</tissue>
    </source>
</reference>
<accession>A0A9D4J2Q9</accession>
<evidence type="ECO:0000313" key="1">
    <source>
        <dbReference type="EMBL" id="KAH3793312.1"/>
    </source>
</evidence>
<organism evidence="1 2">
    <name type="scientific">Dreissena polymorpha</name>
    <name type="common">Zebra mussel</name>
    <name type="synonym">Mytilus polymorpha</name>
    <dbReference type="NCBI Taxonomy" id="45954"/>
    <lineage>
        <taxon>Eukaryota</taxon>
        <taxon>Metazoa</taxon>
        <taxon>Spiralia</taxon>
        <taxon>Lophotrochozoa</taxon>
        <taxon>Mollusca</taxon>
        <taxon>Bivalvia</taxon>
        <taxon>Autobranchia</taxon>
        <taxon>Heteroconchia</taxon>
        <taxon>Euheterodonta</taxon>
        <taxon>Imparidentia</taxon>
        <taxon>Neoheterodontei</taxon>
        <taxon>Myida</taxon>
        <taxon>Dreissenoidea</taxon>
        <taxon>Dreissenidae</taxon>
        <taxon>Dreissena</taxon>
    </lineage>
</organism>
<reference evidence="1" key="2">
    <citation type="submission" date="2020-11" db="EMBL/GenBank/DDBJ databases">
        <authorList>
            <person name="McCartney M.A."/>
            <person name="Auch B."/>
            <person name="Kono T."/>
            <person name="Mallez S."/>
            <person name="Becker A."/>
            <person name="Gohl D.M."/>
            <person name="Silverstein K.A.T."/>
            <person name="Koren S."/>
            <person name="Bechman K.B."/>
            <person name="Herman A."/>
            <person name="Abrahante J.E."/>
            <person name="Garbe J."/>
        </authorList>
    </citation>
    <scope>NUCLEOTIDE SEQUENCE</scope>
    <source>
        <strain evidence="1">Duluth1</strain>
        <tissue evidence="1">Whole animal</tissue>
    </source>
</reference>
<comment type="caution">
    <text evidence="1">The sequence shown here is derived from an EMBL/GenBank/DDBJ whole genome shotgun (WGS) entry which is preliminary data.</text>
</comment>
<dbReference type="EMBL" id="JAIWYP010000007">
    <property type="protein sequence ID" value="KAH3793312.1"/>
    <property type="molecule type" value="Genomic_DNA"/>
</dbReference>
<protein>
    <submittedName>
        <fullName evidence="1">Uncharacterized protein</fullName>
    </submittedName>
</protein>
<sequence length="55" mass="6061">MALKSHVIHQSVVPSAASPGQQHLAQQGDKDVWGRLLQTSPCQRLLNQHHLIWGG</sequence>
<gene>
    <name evidence="1" type="ORF">DPMN_146819</name>
</gene>
<evidence type="ECO:0000313" key="2">
    <source>
        <dbReference type="Proteomes" id="UP000828390"/>
    </source>
</evidence>
<keyword evidence="2" id="KW-1185">Reference proteome</keyword>
<proteinExistence type="predicted"/>
<name>A0A9D4J2Q9_DREPO</name>